<organism evidence="1 2">
    <name type="scientific">Rhodocollybia butyracea</name>
    <dbReference type="NCBI Taxonomy" id="206335"/>
    <lineage>
        <taxon>Eukaryota</taxon>
        <taxon>Fungi</taxon>
        <taxon>Dikarya</taxon>
        <taxon>Basidiomycota</taxon>
        <taxon>Agaricomycotina</taxon>
        <taxon>Agaricomycetes</taxon>
        <taxon>Agaricomycetidae</taxon>
        <taxon>Agaricales</taxon>
        <taxon>Marasmiineae</taxon>
        <taxon>Omphalotaceae</taxon>
        <taxon>Rhodocollybia</taxon>
    </lineage>
</organism>
<comment type="caution">
    <text evidence="1">The sequence shown here is derived from an EMBL/GenBank/DDBJ whole genome shotgun (WGS) entry which is preliminary data.</text>
</comment>
<accession>A0A9P5UF53</accession>
<dbReference type="AlphaFoldDB" id="A0A9P5UF53"/>
<protein>
    <submittedName>
        <fullName evidence="1">Uncharacterized protein</fullName>
    </submittedName>
</protein>
<dbReference type="Proteomes" id="UP000772434">
    <property type="component" value="Unassembled WGS sequence"/>
</dbReference>
<evidence type="ECO:0000313" key="1">
    <source>
        <dbReference type="EMBL" id="KAF9076924.1"/>
    </source>
</evidence>
<dbReference type="EMBL" id="JADNRY010000005">
    <property type="protein sequence ID" value="KAF9076924.1"/>
    <property type="molecule type" value="Genomic_DNA"/>
</dbReference>
<name>A0A9P5UF53_9AGAR</name>
<evidence type="ECO:0000313" key="2">
    <source>
        <dbReference type="Proteomes" id="UP000772434"/>
    </source>
</evidence>
<reference evidence="1" key="1">
    <citation type="submission" date="2020-11" db="EMBL/GenBank/DDBJ databases">
        <authorList>
            <consortium name="DOE Joint Genome Institute"/>
            <person name="Ahrendt S."/>
            <person name="Riley R."/>
            <person name="Andreopoulos W."/>
            <person name="Labutti K."/>
            <person name="Pangilinan J."/>
            <person name="Ruiz-Duenas F.J."/>
            <person name="Barrasa J.M."/>
            <person name="Sanchez-Garcia M."/>
            <person name="Camarero S."/>
            <person name="Miyauchi S."/>
            <person name="Serrano A."/>
            <person name="Linde D."/>
            <person name="Babiker R."/>
            <person name="Drula E."/>
            <person name="Ayuso-Fernandez I."/>
            <person name="Pacheco R."/>
            <person name="Padilla G."/>
            <person name="Ferreira P."/>
            <person name="Barriuso J."/>
            <person name="Kellner H."/>
            <person name="Castanera R."/>
            <person name="Alfaro M."/>
            <person name="Ramirez L."/>
            <person name="Pisabarro A.G."/>
            <person name="Kuo A."/>
            <person name="Tritt A."/>
            <person name="Lipzen A."/>
            <person name="He G."/>
            <person name="Yan M."/>
            <person name="Ng V."/>
            <person name="Cullen D."/>
            <person name="Martin F."/>
            <person name="Rosso M.-N."/>
            <person name="Henrissat B."/>
            <person name="Hibbett D."/>
            <person name="Martinez A.T."/>
            <person name="Grigoriev I.V."/>
        </authorList>
    </citation>
    <scope>NUCLEOTIDE SEQUENCE</scope>
    <source>
        <strain evidence="1">AH 40177</strain>
    </source>
</reference>
<proteinExistence type="predicted"/>
<keyword evidence="2" id="KW-1185">Reference proteome</keyword>
<gene>
    <name evidence="1" type="ORF">BDP27DRAFT_708487</name>
</gene>
<sequence length="160" mass="17464">MFCAESNPTGWQGDASQVLGPFHDRPVRSLASLPSTLTLETTASENRRPKLLAILDSSQEHSSGSSESIQSHTQLSEIAVSDLVLHLEEATILVAIKEEQRVGTPVFPADESDTTSPFFQVSVSQSKDQIEKRATVGRYRNLSHVFCQSHVFQPPSSPAC</sequence>